<keyword evidence="5 6" id="KW-0472">Membrane</keyword>
<sequence length="282" mass="31412">MDHPRIHWLSDPTVLAPLAVLALAWVLRFRRARAEAGPRAAGSAQAAAFAGAFFALLLALASPLDGLGEDYLFSAHMLQHLLLGDIAPALLLLSLSRVMMRPLTRRLSELERRAGWVFHPVSALAIWLGTMYLWHVPALYDAALEQPLVHALEHVTFFCAGVAVWWPLIQPVPMRHGLRGLWVVPYLGAAKAGLGLLGVALIWSDTVFYRYYEQVPRIWSLSALEDQNVGGAIMMLEQSIVFVLALVVLFLRALARVEREQETRERLELAGRSEFSAKRRPA</sequence>
<keyword evidence="8" id="KW-1185">Reference proteome</keyword>
<dbReference type="InterPro" id="IPR019108">
    <property type="entry name" value="Caa3_assmbl_CtaG-rel"/>
</dbReference>
<evidence type="ECO:0000256" key="5">
    <source>
        <dbReference type="ARBA" id="ARBA00023136"/>
    </source>
</evidence>
<dbReference type="STRING" id="29539.SAMN02745716_0101"/>
<feature type="transmembrane region" description="Helical" evidence="6">
    <location>
        <begin position="116"/>
        <end position="136"/>
    </location>
</feature>
<dbReference type="EMBL" id="FNWJ01000001">
    <property type="protein sequence ID" value="SEH10252.1"/>
    <property type="molecule type" value="Genomic_DNA"/>
</dbReference>
<reference evidence="8" key="1">
    <citation type="submission" date="2016-10" db="EMBL/GenBank/DDBJ databases">
        <authorList>
            <person name="Varghese N."/>
            <person name="Submissions S."/>
        </authorList>
    </citation>
    <scope>NUCLEOTIDE SEQUENCE [LARGE SCALE GENOMIC DNA]</scope>
    <source>
        <strain evidence="8">ATCC 35263</strain>
    </source>
</reference>
<accession>A0A1H6FIK5</accession>
<protein>
    <submittedName>
        <fullName evidence="7">Cytochrome c oxidase assembly factor CtaG</fullName>
    </submittedName>
</protein>
<evidence type="ECO:0000256" key="1">
    <source>
        <dbReference type="ARBA" id="ARBA00004651"/>
    </source>
</evidence>
<dbReference type="OrthoDB" id="259025at2"/>
<dbReference type="Pfam" id="PF09678">
    <property type="entry name" value="Caa3_CtaG"/>
    <property type="match status" value="1"/>
</dbReference>
<feature type="transmembrane region" description="Helical" evidence="6">
    <location>
        <begin position="73"/>
        <end position="95"/>
    </location>
</feature>
<dbReference type="GO" id="GO:0005886">
    <property type="term" value="C:plasma membrane"/>
    <property type="evidence" value="ECO:0007669"/>
    <property type="project" value="UniProtKB-SubCell"/>
</dbReference>
<evidence type="ECO:0000256" key="2">
    <source>
        <dbReference type="ARBA" id="ARBA00022475"/>
    </source>
</evidence>
<dbReference type="AlphaFoldDB" id="A0A1H6FIK5"/>
<dbReference type="Proteomes" id="UP000222056">
    <property type="component" value="Unassembled WGS sequence"/>
</dbReference>
<comment type="subcellular location">
    <subcellularLocation>
        <location evidence="1">Cell membrane</location>
        <topology evidence="1">Multi-pass membrane protein</topology>
    </subcellularLocation>
</comment>
<evidence type="ECO:0000256" key="6">
    <source>
        <dbReference type="SAM" id="Phobius"/>
    </source>
</evidence>
<organism evidence="7 8">
    <name type="scientific">Thermoleophilum album</name>
    <dbReference type="NCBI Taxonomy" id="29539"/>
    <lineage>
        <taxon>Bacteria</taxon>
        <taxon>Bacillati</taxon>
        <taxon>Actinomycetota</taxon>
        <taxon>Thermoleophilia</taxon>
        <taxon>Thermoleophilales</taxon>
        <taxon>Thermoleophilaceae</taxon>
        <taxon>Thermoleophilum</taxon>
    </lineage>
</organism>
<evidence type="ECO:0000256" key="3">
    <source>
        <dbReference type="ARBA" id="ARBA00022692"/>
    </source>
</evidence>
<keyword evidence="3 6" id="KW-0812">Transmembrane</keyword>
<keyword evidence="2" id="KW-1003">Cell membrane</keyword>
<feature type="transmembrane region" description="Helical" evidence="6">
    <location>
        <begin position="39"/>
        <end position="61"/>
    </location>
</feature>
<gene>
    <name evidence="7" type="ORF">SAMN02745716_0101</name>
</gene>
<feature type="transmembrane region" description="Helical" evidence="6">
    <location>
        <begin position="148"/>
        <end position="169"/>
    </location>
</feature>
<name>A0A1H6FIK5_THEAL</name>
<proteinExistence type="predicted"/>
<evidence type="ECO:0000313" key="7">
    <source>
        <dbReference type="EMBL" id="SEH10252.1"/>
    </source>
</evidence>
<dbReference type="RefSeq" id="WP_143038483.1">
    <property type="nucleotide sequence ID" value="NZ_FNWJ01000001.1"/>
</dbReference>
<feature type="transmembrane region" description="Helical" evidence="6">
    <location>
        <begin position="6"/>
        <end position="27"/>
    </location>
</feature>
<evidence type="ECO:0000256" key="4">
    <source>
        <dbReference type="ARBA" id="ARBA00022989"/>
    </source>
</evidence>
<keyword evidence="4 6" id="KW-1133">Transmembrane helix</keyword>
<feature type="transmembrane region" description="Helical" evidence="6">
    <location>
        <begin position="181"/>
        <end position="203"/>
    </location>
</feature>
<evidence type="ECO:0000313" key="8">
    <source>
        <dbReference type="Proteomes" id="UP000222056"/>
    </source>
</evidence>
<feature type="transmembrane region" description="Helical" evidence="6">
    <location>
        <begin position="229"/>
        <end position="251"/>
    </location>
</feature>